<dbReference type="FunFam" id="3.40.640.10:FF:000021">
    <property type="entry name" value="Glutamate-1-semialdehyde 2,1-aminomutase"/>
    <property type="match status" value="1"/>
</dbReference>
<comment type="subunit">
    <text evidence="8">Homodimer.</text>
</comment>
<dbReference type="CDD" id="cd00610">
    <property type="entry name" value="OAT_like"/>
    <property type="match status" value="1"/>
</dbReference>
<dbReference type="InterPro" id="IPR015424">
    <property type="entry name" value="PyrdxlP-dep_Trfase"/>
</dbReference>
<dbReference type="InterPro" id="IPR015422">
    <property type="entry name" value="PyrdxlP-dep_Trfase_small"/>
</dbReference>
<dbReference type="Gene3D" id="3.40.640.10">
    <property type="entry name" value="Type I PLP-dependent aspartate aminotransferase-like (Major domain)"/>
    <property type="match status" value="1"/>
</dbReference>
<dbReference type="Pfam" id="PF00202">
    <property type="entry name" value="Aminotran_3"/>
    <property type="match status" value="1"/>
</dbReference>
<dbReference type="GO" id="GO:0008483">
    <property type="term" value="F:transaminase activity"/>
    <property type="evidence" value="ECO:0007669"/>
    <property type="project" value="InterPro"/>
</dbReference>
<evidence type="ECO:0000256" key="3">
    <source>
        <dbReference type="ARBA" id="ARBA00004819"/>
    </source>
</evidence>
<dbReference type="GO" id="GO:0030170">
    <property type="term" value="F:pyridoxal phosphate binding"/>
    <property type="evidence" value="ECO:0007669"/>
    <property type="project" value="InterPro"/>
</dbReference>
<dbReference type="UniPathway" id="UPA00251">
    <property type="reaction ID" value="UER00317"/>
</dbReference>
<gene>
    <name evidence="8 10" type="primary">hemL</name>
    <name evidence="10" type="ORF">HJ588_01310</name>
</gene>
<evidence type="ECO:0000313" key="10">
    <source>
        <dbReference type="EMBL" id="NNG37914.1"/>
    </source>
</evidence>
<dbReference type="HAMAP" id="MF_00375">
    <property type="entry name" value="HemL_aminotrans_3"/>
    <property type="match status" value="1"/>
</dbReference>
<feature type="region of interest" description="Disordered" evidence="9">
    <location>
        <begin position="1"/>
        <end position="24"/>
    </location>
</feature>
<evidence type="ECO:0000313" key="11">
    <source>
        <dbReference type="Proteomes" id="UP000557772"/>
    </source>
</evidence>
<dbReference type="PROSITE" id="PS00600">
    <property type="entry name" value="AA_TRANSFER_CLASS_3"/>
    <property type="match status" value="1"/>
</dbReference>
<dbReference type="PANTHER" id="PTHR43713:SF3">
    <property type="entry name" value="GLUTAMATE-1-SEMIALDEHYDE 2,1-AMINOMUTASE 1, CHLOROPLASTIC-RELATED"/>
    <property type="match status" value="1"/>
</dbReference>
<dbReference type="InterPro" id="IPR015421">
    <property type="entry name" value="PyrdxlP-dep_Trfase_major"/>
</dbReference>
<feature type="modified residue" description="N6-(pyridoxal phosphate)lysine" evidence="8">
    <location>
        <position position="281"/>
    </location>
</feature>
<dbReference type="EC" id="5.4.3.8" evidence="8"/>
<keyword evidence="5 8" id="KW-0663">Pyridoxal phosphate</keyword>
<dbReference type="Gene3D" id="3.90.1150.10">
    <property type="entry name" value="Aspartate Aminotransferase, domain 1"/>
    <property type="match status" value="1"/>
</dbReference>
<sequence>MTQASPSDTSTETTGSAALLERARAVTPGGVNSPVRAFRAVGGTPRFIASAQGPWLTDVDGNRYVDLICSWGPMILGHAHPAVMDAVQQAAARGFSFGTPSENEVALAEEIVRRVDPVEQVRLVSSGTEATMSALRLARGATGRSKVVKFAGCYHGHVDPLLAAAGSGVATFALPDSAGVPASSAHETIVLPYNDVAAVEAAFAEHGDEIACVITEASPGNMGVVPPAEGFTSALRRITREHGALLITDEVMTGFRCSPAGWYGLEGEPDGGAPDLFTFGKVMGGGFPAAAFGGRADLMARLAPDGPVYQAGTLAGNPIATAAGLATLQHCTPEVYDRLDVVAHTIADAASVALAQAGVPHTVQWAGSMFSVFFTGDEVRDYDGAKAQDTAAYGRFFHSMLDQGVHLPPSAFEAWFVSASHDDDAIGHVLQALPAAARAAAAG</sequence>
<comment type="catalytic activity">
    <reaction evidence="1 8">
        <text>(S)-4-amino-5-oxopentanoate = 5-aminolevulinate</text>
        <dbReference type="Rhea" id="RHEA:14265"/>
        <dbReference type="ChEBI" id="CHEBI:57501"/>
        <dbReference type="ChEBI" id="CHEBI:356416"/>
        <dbReference type="EC" id="5.4.3.8"/>
    </reaction>
</comment>
<comment type="caution">
    <text evidence="10">The sequence shown here is derived from an EMBL/GenBank/DDBJ whole genome shotgun (WGS) entry which is preliminary data.</text>
</comment>
<evidence type="ECO:0000256" key="6">
    <source>
        <dbReference type="ARBA" id="ARBA00023235"/>
    </source>
</evidence>
<evidence type="ECO:0000256" key="5">
    <source>
        <dbReference type="ARBA" id="ARBA00022898"/>
    </source>
</evidence>
<dbReference type="RefSeq" id="WP_171151221.1">
    <property type="nucleotide sequence ID" value="NZ_JABENB010000001.1"/>
</dbReference>
<dbReference type="InterPro" id="IPR005814">
    <property type="entry name" value="Aminotrans_3"/>
</dbReference>
<evidence type="ECO:0000256" key="4">
    <source>
        <dbReference type="ARBA" id="ARBA00008981"/>
    </source>
</evidence>
<keyword evidence="6 8" id="KW-0413">Isomerase</keyword>
<keyword evidence="7 8" id="KW-0627">Porphyrin biosynthesis</keyword>
<dbReference type="NCBIfam" id="NF000818">
    <property type="entry name" value="PRK00062.1"/>
    <property type="match status" value="1"/>
</dbReference>
<evidence type="ECO:0000256" key="8">
    <source>
        <dbReference type="HAMAP-Rule" id="MF_00375"/>
    </source>
</evidence>
<organism evidence="10 11">
    <name type="scientific">Flexivirga aerilata</name>
    <dbReference type="NCBI Taxonomy" id="1656889"/>
    <lineage>
        <taxon>Bacteria</taxon>
        <taxon>Bacillati</taxon>
        <taxon>Actinomycetota</taxon>
        <taxon>Actinomycetes</taxon>
        <taxon>Micrococcales</taxon>
        <taxon>Dermacoccaceae</taxon>
        <taxon>Flexivirga</taxon>
    </lineage>
</organism>
<dbReference type="Proteomes" id="UP000557772">
    <property type="component" value="Unassembled WGS sequence"/>
</dbReference>
<dbReference type="EMBL" id="JABENB010000001">
    <property type="protein sequence ID" value="NNG37914.1"/>
    <property type="molecule type" value="Genomic_DNA"/>
</dbReference>
<dbReference type="InterPro" id="IPR049704">
    <property type="entry name" value="Aminotrans_3_PPA_site"/>
</dbReference>
<dbReference type="GO" id="GO:0006782">
    <property type="term" value="P:protoporphyrinogen IX biosynthetic process"/>
    <property type="evidence" value="ECO:0007669"/>
    <property type="project" value="UniProtKB-UniRule"/>
</dbReference>
<dbReference type="AlphaFoldDB" id="A0A849AAG6"/>
<comment type="pathway">
    <text evidence="3">Porphyrin-containing compound metabolism; protoporphyrin-IX biosynthesis; 5-aminolevulinate from L-glutamyl-tRNA(Glu): step 2/2.</text>
</comment>
<reference evidence="10 11" key="1">
    <citation type="submission" date="2020-05" db="EMBL/GenBank/DDBJ databases">
        <title>Flexivirga sp. ID2601S isolated from air conditioner.</title>
        <authorList>
            <person name="Kim D.H."/>
        </authorList>
    </citation>
    <scope>NUCLEOTIDE SEQUENCE [LARGE SCALE GENOMIC DNA]</scope>
    <source>
        <strain evidence="10 11">ID2601S</strain>
    </source>
</reference>
<dbReference type="GO" id="GO:0042286">
    <property type="term" value="F:glutamate-1-semialdehyde 2,1-aminomutase activity"/>
    <property type="evidence" value="ECO:0007669"/>
    <property type="project" value="UniProtKB-UniRule"/>
</dbReference>
<comment type="cofactor">
    <cofactor evidence="2 8">
        <name>pyridoxal 5'-phosphate</name>
        <dbReference type="ChEBI" id="CHEBI:597326"/>
    </cofactor>
</comment>
<evidence type="ECO:0000256" key="2">
    <source>
        <dbReference type="ARBA" id="ARBA00001933"/>
    </source>
</evidence>
<name>A0A849AAG6_9MICO</name>
<evidence type="ECO:0000256" key="1">
    <source>
        <dbReference type="ARBA" id="ARBA00001579"/>
    </source>
</evidence>
<proteinExistence type="inferred from homology"/>
<dbReference type="GO" id="GO:0005737">
    <property type="term" value="C:cytoplasm"/>
    <property type="evidence" value="ECO:0007669"/>
    <property type="project" value="UniProtKB-SubCell"/>
</dbReference>
<keyword evidence="8" id="KW-0963">Cytoplasm</keyword>
<accession>A0A849AAG6</accession>
<comment type="subcellular location">
    <subcellularLocation>
        <location evidence="8">Cytoplasm</location>
    </subcellularLocation>
</comment>
<dbReference type="NCBIfam" id="TIGR00713">
    <property type="entry name" value="hemL"/>
    <property type="match status" value="1"/>
</dbReference>
<protein>
    <recommendedName>
        <fullName evidence="8">Glutamate-1-semialdehyde 2,1-aminomutase</fullName>
        <shortName evidence="8">GSA</shortName>
        <ecNumber evidence="8">5.4.3.8</ecNumber>
    </recommendedName>
    <alternativeName>
        <fullName evidence="8">Glutamate-1-semialdehyde aminotransferase</fullName>
        <shortName evidence="8">GSA-AT</shortName>
    </alternativeName>
</protein>
<evidence type="ECO:0000256" key="9">
    <source>
        <dbReference type="SAM" id="MobiDB-lite"/>
    </source>
</evidence>
<dbReference type="SUPFAM" id="SSF53383">
    <property type="entry name" value="PLP-dependent transferases"/>
    <property type="match status" value="1"/>
</dbReference>
<evidence type="ECO:0000256" key="7">
    <source>
        <dbReference type="ARBA" id="ARBA00023244"/>
    </source>
</evidence>
<keyword evidence="11" id="KW-1185">Reference proteome</keyword>
<comment type="similarity">
    <text evidence="4 8">Belongs to the class-III pyridoxal-phosphate-dependent aminotransferase family. HemL subfamily.</text>
</comment>
<dbReference type="PANTHER" id="PTHR43713">
    <property type="entry name" value="GLUTAMATE-1-SEMIALDEHYDE 2,1-AMINOMUTASE"/>
    <property type="match status" value="1"/>
</dbReference>
<feature type="compositionally biased region" description="Polar residues" evidence="9">
    <location>
        <begin position="1"/>
        <end position="16"/>
    </location>
</feature>
<dbReference type="InterPro" id="IPR004639">
    <property type="entry name" value="4pyrrol_synth_GluAld_NH2Trfase"/>
</dbReference>